<organism evidence="11 12">
    <name type="scientific">Elysia chlorotica</name>
    <name type="common">Eastern emerald elysia</name>
    <name type="synonym">Sea slug</name>
    <dbReference type="NCBI Taxonomy" id="188477"/>
    <lineage>
        <taxon>Eukaryota</taxon>
        <taxon>Metazoa</taxon>
        <taxon>Spiralia</taxon>
        <taxon>Lophotrochozoa</taxon>
        <taxon>Mollusca</taxon>
        <taxon>Gastropoda</taxon>
        <taxon>Heterobranchia</taxon>
        <taxon>Euthyneura</taxon>
        <taxon>Panpulmonata</taxon>
        <taxon>Sacoglossa</taxon>
        <taxon>Placobranchoidea</taxon>
        <taxon>Plakobranchidae</taxon>
        <taxon>Elysia</taxon>
    </lineage>
</organism>
<dbReference type="AlphaFoldDB" id="A0A433SY51"/>
<feature type="compositionally biased region" description="Polar residues" evidence="9">
    <location>
        <begin position="388"/>
        <end position="401"/>
    </location>
</feature>
<dbReference type="GO" id="GO:0000272">
    <property type="term" value="P:polysaccharide catabolic process"/>
    <property type="evidence" value="ECO:0007669"/>
    <property type="project" value="UniProtKB-KW"/>
</dbReference>
<sequence length="965" mass="105750">MQQQTPGEAGKPWNKVTDLGSNMRQLTSGPDGNPLSAFTGKSGVQIAIEGAGEPEMKAFGELYANFLYSGTNGGTMEIPLVRGASLMTHILRSANPVVKPFCLSSLNGNPVKFDCPLEPSAGDGGGGHLEGECRGSVLTITLHNSKVIRDLTKVQWAAESKVNWGNTYMRTCDANLCSLEDGGKTLKVRVPNAAGTMNFAVNYIGHYLLPPDWTNQPGESICTSKRGILDLHMSATCQPSRDMTIIFDLGSESFPGLDMFQYALEPANVWQSDQGYIPPMRTCTPGVCQHIGNKVVIKTTAPANNYKLALNVIGARTFPYLRWLEEPYQGVCDGSTITDGSSSSSSTTTPSNNNNNNSPDTTVTTKSTQPPTTPPTTLPSTPRSTTPQNTNTPPAGTSSYPSVPLATPTTKFVMELDEPGNDLPGVTRKFILYFTSPVVPKVDSGSQTIRFEPPGGGAYSGLLQLGYVGSSARGDGSQTSFLDPYAGIYPYKPQVQYCVSRSAGRGFLNFQWNPVDVTGDTARTGRLLMVSMPHHDLLMLEQAEDTPFTFKAYVSNDWLMELPVLHTDIDPDPLGVIDVKDNPSQLQDILAAIERDAQNQNLDAVCGHTDSYNGGKAIGMVPRLASLSRAFATDHYVKLDESIRSCLEQWLRIQDTLDEMWKLRYEDVWGGLFLRATGDAVVDWGVDYGFPYYNDHHFHLGYFLYAAAYYVKHHQAWGRLHKDRLYSLARDVGNPSNQDAFFPVSRQKDIYTGFSWASGLVPGTRQEESASEGINCYHALAALGGAFGDDNMRQTGQILLAMEIHSVREYWQVRAHNKAHFPPAIQEYGVVGMVTEPAFFAYTLNWPCYPNIFPQRHACLVGIQVIPITAVSKYWMDKEWAQSINTTCQYAINPSSHPSYHLAEKTRELSTDLESGWKAFCHAAMAPLDSAHALAAANYVRDKKPQELVGGTGAASTLLFIYART</sequence>
<dbReference type="PROSITE" id="PS52008">
    <property type="entry name" value="GH81"/>
    <property type="match status" value="1"/>
</dbReference>
<keyword evidence="12" id="KW-1185">Reference proteome</keyword>
<evidence type="ECO:0000256" key="9">
    <source>
        <dbReference type="SAM" id="MobiDB-lite"/>
    </source>
</evidence>
<dbReference type="PANTHER" id="PTHR31983:SF0">
    <property type="entry name" value="GLUCAN ENDO-1,3-BETA-D-GLUCOSIDASE 2"/>
    <property type="match status" value="1"/>
</dbReference>
<evidence type="ECO:0000313" key="12">
    <source>
        <dbReference type="Proteomes" id="UP000271974"/>
    </source>
</evidence>
<dbReference type="OrthoDB" id="4473401at2759"/>
<feature type="compositionally biased region" description="Low complexity" evidence="9">
    <location>
        <begin position="335"/>
        <end position="370"/>
    </location>
</feature>
<evidence type="ECO:0000256" key="8">
    <source>
        <dbReference type="ARBA" id="ARBA00023326"/>
    </source>
</evidence>
<evidence type="ECO:0000256" key="3">
    <source>
        <dbReference type="ARBA" id="ARBA00012780"/>
    </source>
</evidence>
<protein>
    <recommendedName>
        <fullName evidence="3">glucan endo-1,3-beta-D-glucosidase</fullName>
        <ecNumber evidence="3">3.2.1.39</ecNumber>
    </recommendedName>
</protein>
<dbReference type="Pfam" id="PF17652">
    <property type="entry name" value="Glyco_hydro81C"/>
    <property type="match status" value="1"/>
</dbReference>
<feature type="region of interest" description="Disordered" evidence="9">
    <location>
        <begin position="1"/>
        <end position="22"/>
    </location>
</feature>
<reference evidence="11 12" key="1">
    <citation type="submission" date="2019-01" db="EMBL/GenBank/DDBJ databases">
        <title>A draft genome assembly of the solar-powered sea slug Elysia chlorotica.</title>
        <authorList>
            <person name="Cai H."/>
            <person name="Li Q."/>
            <person name="Fang X."/>
            <person name="Li J."/>
            <person name="Curtis N.E."/>
            <person name="Altenburger A."/>
            <person name="Shibata T."/>
            <person name="Feng M."/>
            <person name="Maeda T."/>
            <person name="Schwartz J.A."/>
            <person name="Shigenobu S."/>
            <person name="Lundholm N."/>
            <person name="Nishiyama T."/>
            <person name="Yang H."/>
            <person name="Hasebe M."/>
            <person name="Li S."/>
            <person name="Pierce S.K."/>
            <person name="Wang J."/>
        </authorList>
    </citation>
    <scope>NUCLEOTIDE SEQUENCE [LARGE SCALE GENOMIC DNA]</scope>
    <source>
        <strain evidence="11">EC2010</strain>
        <tissue evidence="11">Whole organism of an adult</tissue>
    </source>
</reference>
<evidence type="ECO:0000256" key="4">
    <source>
        <dbReference type="ARBA" id="ARBA00022801"/>
    </source>
</evidence>
<evidence type="ECO:0000259" key="10">
    <source>
        <dbReference type="Pfam" id="PF17652"/>
    </source>
</evidence>
<feature type="domain" description="Glycosyl hydrolase family 81 C-terminal" evidence="10">
    <location>
        <begin position="584"/>
        <end position="936"/>
    </location>
</feature>
<evidence type="ECO:0000256" key="5">
    <source>
        <dbReference type="ARBA" id="ARBA00023277"/>
    </source>
</evidence>
<keyword evidence="5" id="KW-0119">Carbohydrate metabolism</keyword>
<dbReference type="EMBL" id="RQTK01000851">
    <property type="protein sequence ID" value="RUS74245.1"/>
    <property type="molecule type" value="Genomic_DNA"/>
</dbReference>
<evidence type="ECO:0000256" key="2">
    <source>
        <dbReference type="ARBA" id="ARBA00010730"/>
    </source>
</evidence>
<dbReference type="PANTHER" id="PTHR31983">
    <property type="entry name" value="ENDO-1,3(4)-BETA-GLUCANASE 1"/>
    <property type="match status" value="1"/>
</dbReference>
<feature type="region of interest" description="Disordered" evidence="9">
    <location>
        <begin position="335"/>
        <end position="404"/>
    </location>
</feature>
<comment type="catalytic activity">
    <reaction evidence="1">
        <text>Hydrolysis of (1-&gt;3)-beta-D-glucosidic linkages in (1-&gt;3)-beta-D-glucans.</text>
        <dbReference type="EC" id="3.2.1.39"/>
    </reaction>
</comment>
<evidence type="ECO:0000256" key="1">
    <source>
        <dbReference type="ARBA" id="ARBA00000382"/>
    </source>
</evidence>
<keyword evidence="8" id="KW-0624">Polysaccharide degradation</keyword>
<accession>A0A433SY51</accession>
<evidence type="ECO:0000313" key="11">
    <source>
        <dbReference type="EMBL" id="RUS74245.1"/>
    </source>
</evidence>
<dbReference type="InterPro" id="IPR005200">
    <property type="entry name" value="Endo-beta-glucanase"/>
</dbReference>
<dbReference type="InterPro" id="IPR040720">
    <property type="entry name" value="GH81_C"/>
</dbReference>
<dbReference type="GO" id="GO:0042973">
    <property type="term" value="F:glucan endo-1,3-beta-D-glucosidase activity"/>
    <property type="evidence" value="ECO:0007669"/>
    <property type="project" value="UniProtKB-EC"/>
</dbReference>
<keyword evidence="4" id="KW-0378">Hydrolase</keyword>
<dbReference type="STRING" id="188477.A0A433SY51"/>
<evidence type="ECO:0000256" key="6">
    <source>
        <dbReference type="ARBA" id="ARBA00023295"/>
    </source>
</evidence>
<name>A0A433SY51_ELYCH</name>
<dbReference type="EC" id="3.2.1.39" evidence="3"/>
<gene>
    <name evidence="11" type="ORF">EGW08_017983</name>
</gene>
<dbReference type="Proteomes" id="UP000271974">
    <property type="component" value="Unassembled WGS sequence"/>
</dbReference>
<evidence type="ECO:0000256" key="7">
    <source>
        <dbReference type="ARBA" id="ARBA00023316"/>
    </source>
</evidence>
<keyword evidence="7" id="KW-0961">Cell wall biogenesis/degradation</keyword>
<dbReference type="GO" id="GO:0052861">
    <property type="term" value="F:endo-1,3(4)-beta-glucanase activity"/>
    <property type="evidence" value="ECO:0007669"/>
    <property type="project" value="InterPro"/>
</dbReference>
<comment type="caution">
    <text evidence="11">The sequence shown here is derived from an EMBL/GenBank/DDBJ whole genome shotgun (WGS) entry which is preliminary data.</text>
</comment>
<proteinExistence type="inferred from homology"/>
<comment type="similarity">
    <text evidence="2">Belongs to the glycosyl hydrolase 81 family.</text>
</comment>
<feature type="compositionally biased region" description="Low complexity" evidence="9">
    <location>
        <begin position="378"/>
        <end position="387"/>
    </location>
</feature>
<keyword evidence="6" id="KW-0326">Glycosidase</keyword>
<dbReference type="GO" id="GO:0071555">
    <property type="term" value="P:cell wall organization"/>
    <property type="evidence" value="ECO:0007669"/>
    <property type="project" value="UniProtKB-KW"/>
</dbReference>